<accession>A0A366XZ86</accession>
<comment type="caution">
    <text evidence="1">The sequence shown here is derived from an EMBL/GenBank/DDBJ whole genome shotgun (WGS) entry which is preliminary data.</text>
</comment>
<dbReference type="RefSeq" id="WP_113806153.1">
    <property type="nucleotide sequence ID" value="NZ_QOCW01000010.1"/>
</dbReference>
<dbReference type="Proteomes" id="UP000253314">
    <property type="component" value="Unassembled WGS sequence"/>
</dbReference>
<reference evidence="1 2" key="1">
    <citation type="submission" date="2018-07" db="EMBL/GenBank/DDBJ databases">
        <title>Lottiidibacillus patelloidae gen. nov., sp. nov., isolated from the intestinal tract of a marine limpet and the reclassification of B. taeanensis BH030017T, B. algicola KMM 3737T and B. hwajinpoensis SW-72T as genus Lottiidibacillus.</title>
        <authorList>
            <person name="Liu R."/>
            <person name="Huang Z."/>
        </authorList>
    </citation>
    <scope>NUCLEOTIDE SEQUENCE [LARGE SCALE GENOMIC DNA]</scope>
    <source>
        <strain evidence="1 2">BH030017</strain>
    </source>
</reference>
<dbReference type="EMBL" id="QOCW01000010">
    <property type="protein sequence ID" value="RBW69463.1"/>
    <property type="molecule type" value="Genomic_DNA"/>
</dbReference>
<protein>
    <submittedName>
        <fullName evidence="1">Helix-turn-helix domain-containing protein</fullName>
    </submittedName>
</protein>
<dbReference type="InterPro" id="IPR036388">
    <property type="entry name" value="WH-like_DNA-bd_sf"/>
</dbReference>
<dbReference type="OrthoDB" id="2708249at2"/>
<evidence type="ECO:0000313" key="2">
    <source>
        <dbReference type="Proteomes" id="UP000253314"/>
    </source>
</evidence>
<name>A0A366XZ86_9BACI</name>
<proteinExistence type="predicted"/>
<dbReference type="Gene3D" id="1.10.10.10">
    <property type="entry name" value="Winged helix-like DNA-binding domain superfamily/Winged helix DNA-binding domain"/>
    <property type="match status" value="1"/>
</dbReference>
<dbReference type="Pfam" id="PF13730">
    <property type="entry name" value="HTH_36"/>
    <property type="match status" value="1"/>
</dbReference>
<gene>
    <name evidence="1" type="ORF">DS031_11100</name>
</gene>
<dbReference type="SUPFAM" id="SSF46785">
    <property type="entry name" value="Winged helix' DNA-binding domain"/>
    <property type="match status" value="1"/>
</dbReference>
<dbReference type="AlphaFoldDB" id="A0A366XZ86"/>
<sequence>MSKKAIVIIASEETFQNLSPFKSIDGLNKDVRKHKELHHNKFTKNMFRILDHLHRYSAKYTGVSFLSKNNIAETLEISRRTVIRACKALEDLGVIKQYEMKRKSDMQQTANAIVIQPIEETVTQESTQNTVNCHASKTTTFSLKQKIKNINKRNNDVLDFDHTYTSDSVPSNFKNIVKKFFPQAKRIEEYHRMTKIAAYRFNQEDVTDIAIHVMLLSR</sequence>
<organism evidence="1 2">
    <name type="scientific">Bacillus taeanensis</name>
    <dbReference type="NCBI Taxonomy" id="273032"/>
    <lineage>
        <taxon>Bacteria</taxon>
        <taxon>Bacillati</taxon>
        <taxon>Bacillota</taxon>
        <taxon>Bacilli</taxon>
        <taxon>Bacillales</taxon>
        <taxon>Bacillaceae</taxon>
        <taxon>Bacillus</taxon>
    </lineage>
</organism>
<dbReference type="InterPro" id="IPR036390">
    <property type="entry name" value="WH_DNA-bd_sf"/>
</dbReference>
<evidence type="ECO:0000313" key="1">
    <source>
        <dbReference type="EMBL" id="RBW69463.1"/>
    </source>
</evidence>
<keyword evidence="2" id="KW-1185">Reference proteome</keyword>